<keyword evidence="2" id="KW-0812">Transmembrane</keyword>
<feature type="region of interest" description="Disordered" evidence="1">
    <location>
        <begin position="384"/>
        <end position="439"/>
    </location>
</feature>
<accession>A0A016VIS7</accession>
<comment type="caution">
    <text evidence="3">The sequence shown here is derived from an EMBL/GenBank/DDBJ whole genome shotgun (WGS) entry which is preliminary data.</text>
</comment>
<dbReference type="OrthoDB" id="5869525at2759"/>
<keyword evidence="2" id="KW-0472">Membrane</keyword>
<name>A0A016VIS7_9BILA</name>
<dbReference type="EMBL" id="JARK01001345">
    <property type="protein sequence ID" value="EYC26932.1"/>
    <property type="molecule type" value="Genomic_DNA"/>
</dbReference>
<evidence type="ECO:0000256" key="1">
    <source>
        <dbReference type="SAM" id="MobiDB-lite"/>
    </source>
</evidence>
<feature type="transmembrane region" description="Helical" evidence="2">
    <location>
        <begin position="62"/>
        <end position="84"/>
    </location>
</feature>
<organism evidence="3 4">
    <name type="scientific">Ancylostoma ceylanicum</name>
    <dbReference type="NCBI Taxonomy" id="53326"/>
    <lineage>
        <taxon>Eukaryota</taxon>
        <taxon>Metazoa</taxon>
        <taxon>Ecdysozoa</taxon>
        <taxon>Nematoda</taxon>
        <taxon>Chromadorea</taxon>
        <taxon>Rhabditida</taxon>
        <taxon>Rhabditina</taxon>
        <taxon>Rhabditomorpha</taxon>
        <taxon>Strongyloidea</taxon>
        <taxon>Ancylostomatidae</taxon>
        <taxon>Ancylostomatinae</taxon>
        <taxon>Ancylostoma</taxon>
    </lineage>
</organism>
<evidence type="ECO:0000313" key="3">
    <source>
        <dbReference type="EMBL" id="EYC26932.1"/>
    </source>
</evidence>
<dbReference type="AlphaFoldDB" id="A0A016VIS7"/>
<evidence type="ECO:0000256" key="2">
    <source>
        <dbReference type="SAM" id="Phobius"/>
    </source>
</evidence>
<keyword evidence="4" id="KW-1185">Reference proteome</keyword>
<feature type="compositionally biased region" description="Polar residues" evidence="1">
    <location>
        <begin position="12"/>
        <end position="36"/>
    </location>
</feature>
<dbReference type="Proteomes" id="UP000024635">
    <property type="component" value="Unassembled WGS sequence"/>
</dbReference>
<gene>
    <name evidence="3" type="primary">Acey_s0009.g432</name>
    <name evidence="3" type="ORF">Y032_0009g432</name>
</gene>
<keyword evidence="2" id="KW-1133">Transmembrane helix</keyword>
<feature type="compositionally biased region" description="Polar residues" evidence="1">
    <location>
        <begin position="260"/>
        <end position="290"/>
    </location>
</feature>
<proteinExistence type="predicted"/>
<feature type="region of interest" description="Disordered" evidence="1">
    <location>
        <begin position="255"/>
        <end position="351"/>
    </location>
</feature>
<sequence length="439" mass="48347">MSHGRPPLNGKFISSLSSANPPSTRKSSTRSHASVGSVSNSIPEFFLNGEHSQRVPQSGSSVVTVVVIFLVIIAVFLACMIYMCRMKTRKRKILEETRKKISEGVITAGSVCSSKTTTVTSKPKSRTGRRYRHSLDESELKTFKCKGPLVMQAKLRGEVKHALDNSLSRSFHDPLRYDPEHNEIVLIGTDVDRIIGASLYGGSRELASTTEGPLNKTKGKSIISGSRECVTQSDAQFSKETMKWPVLKKGLPGSAEKDTFSINLKTQVSGSRETLQPSFDSGGSMPISSTAEERVRTSPEPQQLEASAEHRKKSPLEKKRLTMTAAAGRMQKERKVTVSKHKARTDASEKKATTMKVGGVDASKLENVLFKTCIDWSYSVPKKKKKKKIQTKIASVHPTQEDGDETAAPPVKRPNKRSPLFTSDRNSGKERYYPDGCDD</sequence>
<feature type="region of interest" description="Disordered" evidence="1">
    <location>
        <begin position="1"/>
        <end position="36"/>
    </location>
</feature>
<evidence type="ECO:0000313" key="4">
    <source>
        <dbReference type="Proteomes" id="UP000024635"/>
    </source>
</evidence>
<protein>
    <submittedName>
        <fullName evidence="3">Uncharacterized protein</fullName>
    </submittedName>
</protein>
<reference evidence="4" key="1">
    <citation type="journal article" date="2015" name="Nat. Genet.">
        <title>The genome and transcriptome of the zoonotic hookworm Ancylostoma ceylanicum identify infection-specific gene families.</title>
        <authorList>
            <person name="Schwarz E.M."/>
            <person name="Hu Y."/>
            <person name="Antoshechkin I."/>
            <person name="Miller M.M."/>
            <person name="Sternberg P.W."/>
            <person name="Aroian R.V."/>
        </authorList>
    </citation>
    <scope>NUCLEOTIDE SEQUENCE</scope>
    <source>
        <strain evidence="4">HY135</strain>
    </source>
</reference>